<dbReference type="InterPro" id="IPR058711">
    <property type="entry name" value="SCO6045-like_C"/>
</dbReference>
<evidence type="ECO:0000313" key="2">
    <source>
        <dbReference type="EMBL" id="MBU8824557.1"/>
    </source>
</evidence>
<proteinExistence type="predicted"/>
<dbReference type="Pfam" id="PF26136">
    <property type="entry name" value="SCO6045_C"/>
    <property type="match status" value="1"/>
</dbReference>
<evidence type="ECO:0000313" key="3">
    <source>
        <dbReference type="Proteomes" id="UP000696413"/>
    </source>
</evidence>
<dbReference type="Proteomes" id="UP000696413">
    <property type="component" value="Unassembled WGS sequence"/>
</dbReference>
<evidence type="ECO:0000259" key="1">
    <source>
        <dbReference type="Pfam" id="PF26136"/>
    </source>
</evidence>
<reference evidence="2 3" key="1">
    <citation type="submission" date="2021-05" db="EMBL/GenBank/DDBJ databases">
        <title>Draft Genome Sequences of Clinical Respiratory Isolates of Mycobacterium goodii Recovered in Ireland.</title>
        <authorList>
            <person name="Flanagan P.R."/>
            <person name="Mok S."/>
            <person name="Roycroft E."/>
            <person name="Rogers T.R."/>
            <person name="Fitzgibbon M."/>
        </authorList>
    </citation>
    <scope>NUCLEOTIDE SEQUENCE [LARGE SCALE GENOMIC DNA]</scope>
    <source>
        <strain evidence="2 3">14IE55</strain>
    </source>
</reference>
<dbReference type="RefSeq" id="WP_139308198.1">
    <property type="nucleotide sequence ID" value="NZ_JAHBOJ010000073.1"/>
</dbReference>
<protein>
    <recommendedName>
        <fullName evidence="1">SCO6045-like C-terminal domain-containing protein</fullName>
    </recommendedName>
</protein>
<accession>A0ABS6HTB8</accession>
<sequence>MTERDELARRQEALVKALVADGPLPDGFDPAAVAAAGVICRHKRDAHAQSQQRH</sequence>
<gene>
    <name evidence="2" type="ORF">KL859_16990</name>
</gene>
<comment type="caution">
    <text evidence="2">The sequence shown here is derived from an EMBL/GenBank/DDBJ whole genome shotgun (WGS) entry which is preliminary data.</text>
</comment>
<organism evidence="2 3">
    <name type="scientific">Mycolicibacterium goodii</name>
    <name type="common">Mycobacterium goodii</name>
    <dbReference type="NCBI Taxonomy" id="134601"/>
    <lineage>
        <taxon>Bacteria</taxon>
        <taxon>Bacillati</taxon>
        <taxon>Actinomycetota</taxon>
        <taxon>Actinomycetes</taxon>
        <taxon>Mycobacteriales</taxon>
        <taxon>Mycobacteriaceae</taxon>
        <taxon>Mycolicibacterium</taxon>
    </lineage>
</organism>
<feature type="domain" description="SCO6045-like C-terminal" evidence="1">
    <location>
        <begin position="8"/>
        <end position="49"/>
    </location>
</feature>
<keyword evidence="3" id="KW-1185">Reference proteome</keyword>
<dbReference type="EMBL" id="JAHBOM010000012">
    <property type="protein sequence ID" value="MBU8824557.1"/>
    <property type="molecule type" value="Genomic_DNA"/>
</dbReference>
<name>A0ABS6HTB8_MYCGD</name>